<gene>
    <name evidence="1" type="ORF">CEXT_262181</name>
</gene>
<evidence type="ECO:0008006" key="3">
    <source>
        <dbReference type="Google" id="ProtNLM"/>
    </source>
</evidence>
<sequence>MKTSDEKTRALLFQALRWVNFYANSIQQALLLESFAAIFQAQPYSCLRCGVQQYV</sequence>
<proteinExistence type="predicted"/>
<accession>A0AAV4NHL3</accession>
<protein>
    <recommendedName>
        <fullName evidence="3">Transposase</fullName>
    </recommendedName>
</protein>
<name>A0AAV4NHL3_CAEEX</name>
<dbReference type="Proteomes" id="UP001054945">
    <property type="component" value="Unassembled WGS sequence"/>
</dbReference>
<evidence type="ECO:0000313" key="2">
    <source>
        <dbReference type="Proteomes" id="UP001054945"/>
    </source>
</evidence>
<evidence type="ECO:0000313" key="1">
    <source>
        <dbReference type="EMBL" id="GIX83805.1"/>
    </source>
</evidence>
<keyword evidence="2" id="KW-1185">Reference proteome</keyword>
<organism evidence="1 2">
    <name type="scientific">Caerostris extrusa</name>
    <name type="common">Bark spider</name>
    <name type="synonym">Caerostris bankana</name>
    <dbReference type="NCBI Taxonomy" id="172846"/>
    <lineage>
        <taxon>Eukaryota</taxon>
        <taxon>Metazoa</taxon>
        <taxon>Ecdysozoa</taxon>
        <taxon>Arthropoda</taxon>
        <taxon>Chelicerata</taxon>
        <taxon>Arachnida</taxon>
        <taxon>Araneae</taxon>
        <taxon>Araneomorphae</taxon>
        <taxon>Entelegynae</taxon>
        <taxon>Araneoidea</taxon>
        <taxon>Araneidae</taxon>
        <taxon>Caerostris</taxon>
    </lineage>
</organism>
<dbReference type="AlphaFoldDB" id="A0AAV4NHL3"/>
<dbReference type="EMBL" id="BPLR01003372">
    <property type="protein sequence ID" value="GIX83805.1"/>
    <property type="molecule type" value="Genomic_DNA"/>
</dbReference>
<feature type="non-terminal residue" evidence="1">
    <location>
        <position position="55"/>
    </location>
</feature>
<reference evidence="1 2" key="1">
    <citation type="submission" date="2021-06" db="EMBL/GenBank/DDBJ databases">
        <title>Caerostris extrusa draft genome.</title>
        <authorList>
            <person name="Kono N."/>
            <person name="Arakawa K."/>
        </authorList>
    </citation>
    <scope>NUCLEOTIDE SEQUENCE [LARGE SCALE GENOMIC DNA]</scope>
</reference>
<comment type="caution">
    <text evidence="1">The sequence shown here is derived from an EMBL/GenBank/DDBJ whole genome shotgun (WGS) entry which is preliminary data.</text>
</comment>